<reference evidence="2" key="1">
    <citation type="submission" date="2022-10" db="EMBL/GenBank/DDBJ databases">
        <title>Chitiniphilus purpureus sp. nov., a novel chitin-degrading bacterium isolated from crawfish pond sediment.</title>
        <authorList>
            <person name="Li K."/>
        </authorList>
    </citation>
    <scope>NUCLEOTIDE SEQUENCE</scope>
    <source>
        <strain evidence="2">CD1</strain>
    </source>
</reference>
<dbReference type="EMBL" id="CP106753">
    <property type="protein sequence ID" value="UXY16202.1"/>
    <property type="molecule type" value="Genomic_DNA"/>
</dbReference>
<feature type="region of interest" description="Disordered" evidence="1">
    <location>
        <begin position="1"/>
        <end position="103"/>
    </location>
</feature>
<proteinExistence type="predicted"/>
<evidence type="ECO:0000313" key="3">
    <source>
        <dbReference type="Proteomes" id="UP001061302"/>
    </source>
</evidence>
<dbReference type="Proteomes" id="UP001061302">
    <property type="component" value="Chromosome"/>
</dbReference>
<name>A0ABY6DQ91_9NEIS</name>
<evidence type="ECO:0000256" key="1">
    <source>
        <dbReference type="SAM" id="MobiDB-lite"/>
    </source>
</evidence>
<organism evidence="2 3">
    <name type="scientific">Chitiniphilus purpureus</name>
    <dbReference type="NCBI Taxonomy" id="2981137"/>
    <lineage>
        <taxon>Bacteria</taxon>
        <taxon>Pseudomonadati</taxon>
        <taxon>Pseudomonadota</taxon>
        <taxon>Betaproteobacteria</taxon>
        <taxon>Neisseriales</taxon>
        <taxon>Chitinibacteraceae</taxon>
        <taxon>Chitiniphilus</taxon>
    </lineage>
</organism>
<feature type="compositionally biased region" description="Polar residues" evidence="1">
    <location>
        <begin position="60"/>
        <end position="83"/>
    </location>
</feature>
<keyword evidence="3" id="KW-1185">Reference proteome</keyword>
<feature type="compositionally biased region" description="Polar residues" evidence="1">
    <location>
        <begin position="40"/>
        <end position="51"/>
    </location>
</feature>
<feature type="compositionally biased region" description="Basic residues" evidence="1">
    <location>
        <begin position="1"/>
        <end position="10"/>
    </location>
</feature>
<accession>A0ABY6DQ91</accession>
<evidence type="ECO:0000313" key="2">
    <source>
        <dbReference type="EMBL" id="UXY16202.1"/>
    </source>
</evidence>
<dbReference type="RefSeq" id="WP_263125648.1">
    <property type="nucleotide sequence ID" value="NZ_CP106753.1"/>
</dbReference>
<protein>
    <submittedName>
        <fullName evidence="2">Uncharacterized protein</fullName>
    </submittedName>
</protein>
<gene>
    <name evidence="2" type="ORF">N8I74_04050</name>
</gene>
<sequence>MSSQNKRGKKTGTAPAKPSNTLFNYFPVQETVNEKRTADTAFQQQDAGQQTKKVKLEAPQQAQPKPPSTTSGFVQLPTPSIFSPTLLPPVQSGVGGSTQLPGKQSSNFFEISKQKQLEAALSPMLHLQKGTPTESHDAFKSLFNTKGATKGRYQGYDLNDQNNARLIKAIKDNKKAYKNAKDTDFEKKAGFINEARMLDRTLRKYNQMDPIEQAKRQYYPQTTIGSPTVQGNRRPDLLKIKTTDQGTFATFTEVKTKEFQSNQRQDTLKILQDTKTISAQPQGVSGPSPVDLTKTPVTKYKTVFAGSFSKKNPDHPTDPGVSLLTPRLGGKATLSGTGIAVYSKRPLDK</sequence>